<feature type="non-terminal residue" evidence="1">
    <location>
        <position position="1"/>
    </location>
</feature>
<proteinExistence type="predicted"/>
<evidence type="ECO:0000313" key="2">
    <source>
        <dbReference type="Proteomes" id="UP000747542"/>
    </source>
</evidence>
<name>A0A8J5MR74_HOMAM</name>
<sequence length="176" mass="19261">MPCSQAYRQRFRGLRKKVEQRPTLNLLGVKERYSQSGFTPGRQSTRECSSGHRLRDFDPFPGEFTKDRRWYLSSGMQGTVEVDGVETLLTILTDSGCLKLIKEGVVAARKATTVVWDCPRVKVASSFGIANVACVHELPVAGVDLILSNDLAGGQMGERNPTSCAGRDQSLPQAAT</sequence>
<protein>
    <submittedName>
        <fullName evidence="1">Uncharacterized protein</fullName>
    </submittedName>
</protein>
<dbReference type="EMBL" id="JAHLQT010031306">
    <property type="protein sequence ID" value="KAG7160357.1"/>
    <property type="molecule type" value="Genomic_DNA"/>
</dbReference>
<dbReference type="AlphaFoldDB" id="A0A8J5MR74"/>
<comment type="caution">
    <text evidence="1">The sequence shown here is derived from an EMBL/GenBank/DDBJ whole genome shotgun (WGS) entry which is preliminary data.</text>
</comment>
<reference evidence="1" key="1">
    <citation type="journal article" date="2021" name="Sci. Adv.">
        <title>The American lobster genome reveals insights on longevity, neural, and immune adaptations.</title>
        <authorList>
            <person name="Polinski J.M."/>
            <person name="Zimin A.V."/>
            <person name="Clark K.F."/>
            <person name="Kohn A.B."/>
            <person name="Sadowski N."/>
            <person name="Timp W."/>
            <person name="Ptitsyn A."/>
            <person name="Khanna P."/>
            <person name="Romanova D.Y."/>
            <person name="Williams P."/>
            <person name="Greenwood S.J."/>
            <person name="Moroz L.L."/>
            <person name="Walt D.R."/>
            <person name="Bodnar A.G."/>
        </authorList>
    </citation>
    <scope>NUCLEOTIDE SEQUENCE</scope>
    <source>
        <strain evidence="1">GMGI-L3</strain>
    </source>
</reference>
<organism evidence="1 2">
    <name type="scientific">Homarus americanus</name>
    <name type="common">American lobster</name>
    <dbReference type="NCBI Taxonomy" id="6706"/>
    <lineage>
        <taxon>Eukaryota</taxon>
        <taxon>Metazoa</taxon>
        <taxon>Ecdysozoa</taxon>
        <taxon>Arthropoda</taxon>
        <taxon>Crustacea</taxon>
        <taxon>Multicrustacea</taxon>
        <taxon>Malacostraca</taxon>
        <taxon>Eumalacostraca</taxon>
        <taxon>Eucarida</taxon>
        <taxon>Decapoda</taxon>
        <taxon>Pleocyemata</taxon>
        <taxon>Astacidea</taxon>
        <taxon>Nephropoidea</taxon>
        <taxon>Nephropidae</taxon>
        <taxon>Homarus</taxon>
    </lineage>
</organism>
<accession>A0A8J5MR74</accession>
<evidence type="ECO:0000313" key="1">
    <source>
        <dbReference type="EMBL" id="KAG7160357.1"/>
    </source>
</evidence>
<dbReference type="Proteomes" id="UP000747542">
    <property type="component" value="Unassembled WGS sequence"/>
</dbReference>
<keyword evidence="2" id="KW-1185">Reference proteome</keyword>
<gene>
    <name evidence="1" type="ORF">Hamer_G001577</name>
</gene>